<feature type="region of interest" description="Disordered" evidence="1">
    <location>
        <begin position="61"/>
        <end position="80"/>
    </location>
</feature>
<reference evidence="2" key="1">
    <citation type="submission" date="2021-06" db="EMBL/GenBank/DDBJ databases">
        <title>Complete genome sequence of Nocardioides sp. G188.</title>
        <authorList>
            <person name="Im W.-T."/>
        </authorList>
    </citation>
    <scope>NUCLEOTIDE SEQUENCE</scope>
    <source>
        <strain evidence="2">G188</strain>
    </source>
</reference>
<dbReference type="AlphaFoldDB" id="A0A975SZQ6"/>
<name>A0A975SZQ6_9ACTN</name>
<proteinExistence type="predicted"/>
<evidence type="ECO:0000313" key="2">
    <source>
        <dbReference type="EMBL" id="QWZ08208.1"/>
    </source>
</evidence>
<dbReference type="KEGG" id="nps:KRR39_23265"/>
<dbReference type="EMBL" id="CP077062">
    <property type="protein sequence ID" value="QWZ08208.1"/>
    <property type="molecule type" value="Genomic_DNA"/>
</dbReference>
<organism evidence="2 3">
    <name type="scientific">Nocardioides panacis</name>
    <dbReference type="NCBI Taxonomy" id="2849501"/>
    <lineage>
        <taxon>Bacteria</taxon>
        <taxon>Bacillati</taxon>
        <taxon>Actinomycetota</taxon>
        <taxon>Actinomycetes</taxon>
        <taxon>Propionibacteriales</taxon>
        <taxon>Nocardioidaceae</taxon>
        <taxon>Nocardioides</taxon>
    </lineage>
</organism>
<dbReference type="RefSeq" id="WP_216939717.1">
    <property type="nucleotide sequence ID" value="NZ_CP077062.1"/>
</dbReference>
<protein>
    <submittedName>
        <fullName evidence="2">Uncharacterized protein</fullName>
    </submittedName>
</protein>
<evidence type="ECO:0000256" key="1">
    <source>
        <dbReference type="SAM" id="MobiDB-lite"/>
    </source>
</evidence>
<sequence length="101" mass="11272">MERDSDRIAVWDAKARSLVARIDAALGEVREPADEAADPHDLHQPELDALTRRVMLRTPPPAGRIIKADTPNMGPQPDRVDHWDAYVCRFDDADDSGPPTF</sequence>
<evidence type="ECO:0000313" key="3">
    <source>
        <dbReference type="Proteomes" id="UP000683575"/>
    </source>
</evidence>
<gene>
    <name evidence="2" type="ORF">KRR39_23265</name>
</gene>
<dbReference type="Proteomes" id="UP000683575">
    <property type="component" value="Chromosome"/>
</dbReference>
<keyword evidence="3" id="KW-1185">Reference proteome</keyword>
<accession>A0A975SZQ6</accession>